<evidence type="ECO:0000256" key="9">
    <source>
        <dbReference type="HAMAP-Rule" id="MF_00772"/>
    </source>
</evidence>
<dbReference type="Gene3D" id="3.30.160.70">
    <property type="entry name" value="Methylated DNA-protein cysteine methyltransferase domain"/>
    <property type="match status" value="1"/>
</dbReference>
<dbReference type="STRING" id="742743.HMPREF9453_02011"/>
<protein>
    <recommendedName>
        <fullName evidence="9">Methylated-DNA--protein-cysteine methyltransferase</fullName>
        <ecNumber evidence="9">2.1.1.63</ecNumber>
    </recommendedName>
    <alternativeName>
        <fullName evidence="9">6-O-methylguanine-DNA methyltransferase</fullName>
        <shortName evidence="9">MGMT</shortName>
    </alternativeName>
    <alternativeName>
        <fullName evidence="9">O-6-methylguanine-DNA-alkyltransferase</fullName>
    </alternativeName>
</protein>
<dbReference type="InterPro" id="IPR014048">
    <property type="entry name" value="MethylDNA_cys_MeTrfase_DNA-bd"/>
</dbReference>
<dbReference type="HOGENOM" id="CLU_000445_52_2_9"/>
<evidence type="ECO:0000313" key="13">
    <source>
        <dbReference type="Proteomes" id="UP000003277"/>
    </source>
</evidence>
<keyword evidence="3 9" id="KW-0963">Cytoplasm</keyword>
<dbReference type="HAMAP" id="MF_00772">
    <property type="entry name" value="OGT"/>
    <property type="match status" value="1"/>
</dbReference>
<sequence length="166" mass="18515">MILYVKMKERKRAVKTAMYHSPFGDMELDYEGGAVTALKMAGKEAEGKAPEGLALTVFRELDEYFQGRRKTFDFPCRTHGTAFQEKVWVALREIPYGETRSYRDIAEAIGHPKAYRAVGMANNANPLFIIIPCHRVIGADGSLTGYGGGLPMKKALLMLEKKHSIS</sequence>
<feature type="domain" description="Methylguanine DNA methyltransferase ribonuclease-like" evidence="11">
    <location>
        <begin position="16"/>
        <end position="75"/>
    </location>
</feature>
<dbReference type="GO" id="GO:0006307">
    <property type="term" value="P:DNA alkylation repair"/>
    <property type="evidence" value="ECO:0007669"/>
    <property type="project" value="UniProtKB-UniRule"/>
</dbReference>
<dbReference type="RefSeq" id="WP_008860503.1">
    <property type="nucleotide sequence ID" value="NZ_JH591190.1"/>
</dbReference>
<evidence type="ECO:0000256" key="3">
    <source>
        <dbReference type="ARBA" id="ARBA00022490"/>
    </source>
</evidence>
<accession>H1D323</accession>
<dbReference type="InterPro" id="IPR008332">
    <property type="entry name" value="MethylG_MeTrfase_N"/>
</dbReference>
<dbReference type="AlphaFoldDB" id="H1D323"/>
<dbReference type="Proteomes" id="UP000003277">
    <property type="component" value="Unassembled WGS sequence"/>
</dbReference>
<dbReference type="InterPro" id="IPR036388">
    <property type="entry name" value="WH-like_DNA-bd_sf"/>
</dbReference>
<dbReference type="GO" id="GO:0032259">
    <property type="term" value="P:methylation"/>
    <property type="evidence" value="ECO:0007669"/>
    <property type="project" value="UniProtKB-KW"/>
</dbReference>
<dbReference type="PANTHER" id="PTHR10815">
    <property type="entry name" value="METHYLATED-DNA--PROTEIN-CYSTEINE METHYLTRANSFERASE"/>
    <property type="match status" value="1"/>
</dbReference>
<feature type="domain" description="Methylated-DNA-[protein]-cysteine S-methyltransferase DNA binding" evidence="10">
    <location>
        <begin position="82"/>
        <end position="161"/>
    </location>
</feature>
<comment type="subcellular location">
    <subcellularLocation>
        <location evidence="9">Cytoplasm</location>
    </subcellularLocation>
</comment>
<dbReference type="Pfam" id="PF02870">
    <property type="entry name" value="Methyltransf_1N"/>
    <property type="match status" value="1"/>
</dbReference>
<evidence type="ECO:0000256" key="4">
    <source>
        <dbReference type="ARBA" id="ARBA00022603"/>
    </source>
</evidence>
<dbReference type="Pfam" id="PF01035">
    <property type="entry name" value="DNA_binding_1"/>
    <property type="match status" value="1"/>
</dbReference>
<keyword evidence="6 9" id="KW-0227">DNA damage</keyword>
<comment type="catalytic activity">
    <reaction evidence="8 9">
        <text>a 6-O-methyl-2'-deoxyguanosine in DNA + L-cysteinyl-[protein] = S-methyl-L-cysteinyl-[protein] + a 2'-deoxyguanosine in DNA</text>
        <dbReference type="Rhea" id="RHEA:24000"/>
        <dbReference type="Rhea" id="RHEA-COMP:10131"/>
        <dbReference type="Rhea" id="RHEA-COMP:10132"/>
        <dbReference type="Rhea" id="RHEA-COMP:11367"/>
        <dbReference type="Rhea" id="RHEA-COMP:11368"/>
        <dbReference type="ChEBI" id="CHEBI:29950"/>
        <dbReference type="ChEBI" id="CHEBI:82612"/>
        <dbReference type="ChEBI" id="CHEBI:85445"/>
        <dbReference type="ChEBI" id="CHEBI:85448"/>
        <dbReference type="EC" id="2.1.1.63"/>
    </reaction>
</comment>
<name>H1D323_9FIRM</name>
<evidence type="ECO:0000256" key="2">
    <source>
        <dbReference type="ARBA" id="ARBA00008711"/>
    </source>
</evidence>
<feature type="active site" description="Nucleophile; methyl group acceptor" evidence="9">
    <location>
        <position position="133"/>
    </location>
</feature>
<dbReference type="CDD" id="cd06445">
    <property type="entry name" value="ATase"/>
    <property type="match status" value="1"/>
</dbReference>
<keyword evidence="13" id="KW-1185">Reference proteome</keyword>
<dbReference type="GO" id="GO:0005737">
    <property type="term" value="C:cytoplasm"/>
    <property type="evidence" value="ECO:0007669"/>
    <property type="project" value="UniProtKB-SubCell"/>
</dbReference>
<evidence type="ECO:0000313" key="12">
    <source>
        <dbReference type="EMBL" id="EHO62079.1"/>
    </source>
</evidence>
<evidence type="ECO:0000256" key="6">
    <source>
        <dbReference type="ARBA" id="ARBA00022763"/>
    </source>
</evidence>
<evidence type="ECO:0000256" key="8">
    <source>
        <dbReference type="ARBA" id="ARBA00049348"/>
    </source>
</evidence>
<dbReference type="PATRIC" id="fig|742743.3.peg.2027"/>
<comment type="similarity">
    <text evidence="2 9">Belongs to the MGMT family.</text>
</comment>
<dbReference type="InterPro" id="IPR036631">
    <property type="entry name" value="MGMT_N_sf"/>
</dbReference>
<dbReference type="InterPro" id="IPR036217">
    <property type="entry name" value="MethylDNA_cys_MeTrfase_DNAb"/>
</dbReference>
<dbReference type="eggNOG" id="COG0350">
    <property type="taxonomic scope" value="Bacteria"/>
</dbReference>
<dbReference type="Gene3D" id="1.10.10.10">
    <property type="entry name" value="Winged helix-like DNA-binding domain superfamily/Winged helix DNA-binding domain"/>
    <property type="match status" value="1"/>
</dbReference>
<evidence type="ECO:0000259" key="10">
    <source>
        <dbReference type="Pfam" id="PF01035"/>
    </source>
</evidence>
<reference evidence="12 13" key="1">
    <citation type="submission" date="2011-11" db="EMBL/GenBank/DDBJ databases">
        <title>The Genome Sequence of Dialister succinatiphilus YIT 11850.</title>
        <authorList>
            <consortium name="The Broad Institute Genome Sequencing Platform"/>
            <person name="Earl A."/>
            <person name="Ward D."/>
            <person name="Feldgarden M."/>
            <person name="Gevers D."/>
            <person name="Morotomi M."/>
            <person name="Young S.K."/>
            <person name="Zeng Q."/>
            <person name="Gargeya S."/>
            <person name="Fitzgerald M."/>
            <person name="Haas B."/>
            <person name="Abouelleil A."/>
            <person name="Alvarado L."/>
            <person name="Arachchi H.M."/>
            <person name="Berlin A."/>
            <person name="Brown A."/>
            <person name="Chapman S.B."/>
            <person name="Dunbar C."/>
            <person name="Gearin G."/>
            <person name="Goldberg J."/>
            <person name="Griggs A."/>
            <person name="Gujja S."/>
            <person name="Heiman D."/>
            <person name="Howarth C."/>
            <person name="Lui A."/>
            <person name="MacDonald P.J.P."/>
            <person name="Montmayeur A."/>
            <person name="Murphy C."/>
            <person name="Neiman D."/>
            <person name="Pearson M."/>
            <person name="Priest M."/>
            <person name="Roberts A."/>
            <person name="Saif S."/>
            <person name="Shea T."/>
            <person name="Sisk P."/>
            <person name="Stolte C."/>
            <person name="Sykes S."/>
            <person name="Wortman J."/>
            <person name="Nusbaum C."/>
            <person name="Birren B."/>
        </authorList>
    </citation>
    <scope>NUCLEOTIDE SEQUENCE [LARGE SCALE GENOMIC DNA]</scope>
    <source>
        <strain evidence="12 13">YIT 11850</strain>
    </source>
</reference>
<dbReference type="EMBL" id="ADLT01000070">
    <property type="protein sequence ID" value="EHO62079.1"/>
    <property type="molecule type" value="Genomic_DNA"/>
</dbReference>
<dbReference type="NCBIfam" id="TIGR00589">
    <property type="entry name" value="ogt"/>
    <property type="match status" value="1"/>
</dbReference>
<comment type="function">
    <text evidence="9">Involved in the cellular defense against the biological effects of O6-methylguanine (O6-MeG) and O4-methylthymine (O4-MeT) in DNA. Repairs the methylated nucleobase in DNA by stoichiometrically transferring the methyl group to a cysteine residue in the enzyme. This is a suicide reaction: the enzyme is irreversibly inactivated.</text>
</comment>
<keyword evidence="5 9" id="KW-0808">Transferase</keyword>
<dbReference type="PANTHER" id="PTHR10815:SF5">
    <property type="entry name" value="METHYLATED-DNA--PROTEIN-CYSTEINE METHYLTRANSFERASE"/>
    <property type="match status" value="1"/>
</dbReference>
<evidence type="ECO:0000256" key="7">
    <source>
        <dbReference type="ARBA" id="ARBA00023204"/>
    </source>
</evidence>
<evidence type="ECO:0000256" key="5">
    <source>
        <dbReference type="ARBA" id="ARBA00022679"/>
    </source>
</evidence>
<proteinExistence type="inferred from homology"/>
<evidence type="ECO:0000256" key="1">
    <source>
        <dbReference type="ARBA" id="ARBA00001286"/>
    </source>
</evidence>
<dbReference type="GO" id="GO:0003908">
    <property type="term" value="F:methylated-DNA-[protein]-cysteine S-methyltransferase activity"/>
    <property type="evidence" value="ECO:0007669"/>
    <property type="project" value="UniProtKB-UniRule"/>
</dbReference>
<dbReference type="EC" id="2.1.1.63" evidence="9"/>
<organism evidence="12 13">
    <name type="scientific">Dialister succinatiphilus YIT 11850</name>
    <dbReference type="NCBI Taxonomy" id="742743"/>
    <lineage>
        <taxon>Bacteria</taxon>
        <taxon>Bacillati</taxon>
        <taxon>Bacillota</taxon>
        <taxon>Negativicutes</taxon>
        <taxon>Veillonellales</taxon>
        <taxon>Veillonellaceae</taxon>
        <taxon>Dialister</taxon>
    </lineage>
</organism>
<dbReference type="SUPFAM" id="SSF53155">
    <property type="entry name" value="Methylated DNA-protein cysteine methyltransferase domain"/>
    <property type="match status" value="1"/>
</dbReference>
<comment type="catalytic activity">
    <reaction evidence="1 9">
        <text>a 4-O-methyl-thymidine in DNA + L-cysteinyl-[protein] = a thymidine in DNA + S-methyl-L-cysteinyl-[protein]</text>
        <dbReference type="Rhea" id="RHEA:53428"/>
        <dbReference type="Rhea" id="RHEA-COMP:10131"/>
        <dbReference type="Rhea" id="RHEA-COMP:10132"/>
        <dbReference type="Rhea" id="RHEA-COMP:13555"/>
        <dbReference type="Rhea" id="RHEA-COMP:13556"/>
        <dbReference type="ChEBI" id="CHEBI:29950"/>
        <dbReference type="ChEBI" id="CHEBI:82612"/>
        <dbReference type="ChEBI" id="CHEBI:137386"/>
        <dbReference type="ChEBI" id="CHEBI:137387"/>
        <dbReference type="EC" id="2.1.1.63"/>
    </reaction>
</comment>
<keyword evidence="7 9" id="KW-0234">DNA repair</keyword>
<dbReference type="InterPro" id="IPR001497">
    <property type="entry name" value="MethylDNA_cys_MeTrfase_AS"/>
</dbReference>
<gene>
    <name evidence="12" type="ORF">HMPREF9453_02011</name>
</gene>
<dbReference type="FunFam" id="1.10.10.10:FF:000214">
    <property type="entry name" value="Methylated-DNA--protein-cysteine methyltransferase"/>
    <property type="match status" value="1"/>
</dbReference>
<comment type="caution">
    <text evidence="12">The sequence shown here is derived from an EMBL/GenBank/DDBJ whole genome shotgun (WGS) entry which is preliminary data.</text>
</comment>
<dbReference type="PROSITE" id="PS00374">
    <property type="entry name" value="MGMT"/>
    <property type="match status" value="1"/>
</dbReference>
<evidence type="ECO:0000259" key="11">
    <source>
        <dbReference type="Pfam" id="PF02870"/>
    </source>
</evidence>
<comment type="miscellaneous">
    <text evidence="9">This enzyme catalyzes only one turnover and therefore is not strictly catalytic. According to one definition, an enzyme is a biocatalyst that acts repeatedly and over many reaction cycles.</text>
</comment>
<dbReference type="InterPro" id="IPR023546">
    <property type="entry name" value="MGMT"/>
</dbReference>
<keyword evidence="4 9" id="KW-0489">Methyltransferase</keyword>
<dbReference type="SUPFAM" id="SSF46767">
    <property type="entry name" value="Methylated DNA-protein cysteine methyltransferase, C-terminal domain"/>
    <property type="match status" value="1"/>
</dbReference>